<reference evidence="1" key="1">
    <citation type="journal article" date="2015" name="Nature">
        <title>Complex archaea that bridge the gap between prokaryotes and eukaryotes.</title>
        <authorList>
            <person name="Spang A."/>
            <person name="Saw J.H."/>
            <person name="Jorgensen S.L."/>
            <person name="Zaremba-Niedzwiedzka K."/>
            <person name="Martijn J."/>
            <person name="Lind A.E."/>
            <person name="van Eijk R."/>
            <person name="Schleper C."/>
            <person name="Guy L."/>
            <person name="Ettema T.J."/>
        </authorList>
    </citation>
    <scope>NUCLEOTIDE SEQUENCE</scope>
</reference>
<accession>A0A0F9RJW5</accession>
<organism evidence="1">
    <name type="scientific">marine sediment metagenome</name>
    <dbReference type="NCBI Taxonomy" id="412755"/>
    <lineage>
        <taxon>unclassified sequences</taxon>
        <taxon>metagenomes</taxon>
        <taxon>ecological metagenomes</taxon>
    </lineage>
</organism>
<protein>
    <submittedName>
        <fullName evidence="1">Uncharacterized protein</fullName>
    </submittedName>
</protein>
<comment type="caution">
    <text evidence="1">The sequence shown here is derived from an EMBL/GenBank/DDBJ whole genome shotgun (WGS) entry which is preliminary data.</text>
</comment>
<dbReference type="AlphaFoldDB" id="A0A0F9RJW5"/>
<dbReference type="PROSITE" id="PS51257">
    <property type="entry name" value="PROKAR_LIPOPROTEIN"/>
    <property type="match status" value="1"/>
</dbReference>
<dbReference type="EMBL" id="LAZR01000902">
    <property type="protein sequence ID" value="KKN55044.1"/>
    <property type="molecule type" value="Genomic_DNA"/>
</dbReference>
<gene>
    <name evidence="1" type="ORF">LCGC14_0586450</name>
</gene>
<proteinExistence type="predicted"/>
<evidence type="ECO:0000313" key="1">
    <source>
        <dbReference type="EMBL" id="KKN55044.1"/>
    </source>
</evidence>
<sequence>MNKPLVFAVTAWFVACFALGMLAQDITHEHESPVLDKEQQKQWMMCGSAFKGLEEELETDFDWEFKWKACNKALDDLFSVTYNCPDCEKV</sequence>
<name>A0A0F9RJW5_9ZZZZ</name>